<organism evidence="1 2">
    <name type="scientific">Geodia barretti</name>
    <name type="common">Barrett's horny sponge</name>
    <dbReference type="NCBI Taxonomy" id="519541"/>
    <lineage>
        <taxon>Eukaryota</taxon>
        <taxon>Metazoa</taxon>
        <taxon>Porifera</taxon>
        <taxon>Demospongiae</taxon>
        <taxon>Heteroscleromorpha</taxon>
        <taxon>Tetractinellida</taxon>
        <taxon>Astrophorina</taxon>
        <taxon>Geodiidae</taxon>
        <taxon>Geodia</taxon>
    </lineage>
</organism>
<sequence length="54" mass="6307">MPSGRRFFQCHKHFSSPSNTSVILFGYSSCRRELYHRFLYHSTSPPRCSARSVP</sequence>
<gene>
    <name evidence="1" type="ORF">GBAR_LOCUS1158</name>
</gene>
<protein>
    <submittedName>
        <fullName evidence="1">Uncharacterized protein</fullName>
    </submittedName>
</protein>
<comment type="caution">
    <text evidence="1">The sequence shown here is derived from an EMBL/GenBank/DDBJ whole genome shotgun (WGS) entry which is preliminary data.</text>
</comment>
<proteinExistence type="predicted"/>
<name>A0AA35QVQ3_GEOBA</name>
<evidence type="ECO:0000313" key="1">
    <source>
        <dbReference type="EMBL" id="CAI7992950.1"/>
    </source>
</evidence>
<dbReference type="Proteomes" id="UP001174909">
    <property type="component" value="Unassembled WGS sequence"/>
</dbReference>
<reference evidence="1" key="1">
    <citation type="submission" date="2023-03" db="EMBL/GenBank/DDBJ databases">
        <authorList>
            <person name="Steffen K."/>
            <person name="Cardenas P."/>
        </authorList>
    </citation>
    <scope>NUCLEOTIDE SEQUENCE</scope>
</reference>
<evidence type="ECO:0000313" key="2">
    <source>
        <dbReference type="Proteomes" id="UP001174909"/>
    </source>
</evidence>
<accession>A0AA35QVQ3</accession>
<dbReference type="EMBL" id="CASHTH010000169">
    <property type="protein sequence ID" value="CAI7992950.1"/>
    <property type="molecule type" value="Genomic_DNA"/>
</dbReference>
<dbReference type="AlphaFoldDB" id="A0AA35QVQ3"/>
<keyword evidence="2" id="KW-1185">Reference proteome</keyword>